<evidence type="ECO:0000259" key="4">
    <source>
        <dbReference type="PROSITE" id="PS50002"/>
    </source>
</evidence>
<dbReference type="EMBL" id="LFWA01000003">
    <property type="protein sequence ID" value="KTW31951.1"/>
    <property type="molecule type" value="Genomic_DNA"/>
</dbReference>
<dbReference type="Proteomes" id="UP000053447">
    <property type="component" value="Unassembled WGS sequence"/>
</dbReference>
<evidence type="ECO:0000256" key="2">
    <source>
        <dbReference type="PROSITE-ProRule" id="PRU00192"/>
    </source>
</evidence>
<dbReference type="InterPro" id="IPR036028">
    <property type="entry name" value="SH3-like_dom_sf"/>
</dbReference>
<dbReference type="OrthoDB" id="19092at2759"/>
<sequence length="240" mass="28401">MRNKDIKKSWRNSYEKRQSLPSEWLQTDIYRTIYRDYAYPDHDIRFYRSPLEYDFLKSTLDSCMQLSANQNFDFGEDTFLEDDYLYPGIEDGKIIDDMNSYKSMNAPIDEIYGKAVALFDFIPEHENEFALVRGQQIWISYRHEQGWLVAVDPLTGDTGLVPEEYVRIYDSNNIFGYENIGRPISIEQSKESIMEDDSQKNETKNQNNFSENQNINNIIKNDTSMLNFQYSQLNLEDKDE</sequence>
<dbReference type="InterPro" id="IPR001452">
    <property type="entry name" value="SH3_domain"/>
</dbReference>
<feature type="compositionally biased region" description="Basic and acidic residues" evidence="3">
    <location>
        <begin position="191"/>
        <end position="203"/>
    </location>
</feature>
<name>A0A0W4ZU82_PNEJ7</name>
<feature type="domain" description="SH3" evidence="4">
    <location>
        <begin position="110"/>
        <end position="171"/>
    </location>
</feature>
<dbReference type="SMART" id="SM00326">
    <property type="entry name" value="SH3"/>
    <property type="match status" value="1"/>
</dbReference>
<evidence type="ECO:0000313" key="6">
    <source>
        <dbReference type="Proteomes" id="UP000053447"/>
    </source>
</evidence>
<dbReference type="PROSITE" id="PS50002">
    <property type="entry name" value="SH3"/>
    <property type="match status" value="1"/>
</dbReference>
<organism evidence="5 6">
    <name type="scientific">Pneumocystis jirovecii (strain RU7)</name>
    <name type="common">Human pneumocystis pneumonia agent</name>
    <dbReference type="NCBI Taxonomy" id="1408657"/>
    <lineage>
        <taxon>Eukaryota</taxon>
        <taxon>Fungi</taxon>
        <taxon>Dikarya</taxon>
        <taxon>Ascomycota</taxon>
        <taxon>Taphrinomycotina</taxon>
        <taxon>Pneumocystomycetes</taxon>
        <taxon>Pneumocystaceae</taxon>
        <taxon>Pneumocystis</taxon>
    </lineage>
</organism>
<evidence type="ECO:0000313" key="5">
    <source>
        <dbReference type="EMBL" id="KTW31951.1"/>
    </source>
</evidence>
<proteinExistence type="predicted"/>
<evidence type="ECO:0000256" key="1">
    <source>
        <dbReference type="ARBA" id="ARBA00022443"/>
    </source>
</evidence>
<gene>
    <name evidence="5" type="ORF">T551_00634</name>
</gene>
<feature type="region of interest" description="Disordered" evidence="3">
    <location>
        <begin position="191"/>
        <end position="213"/>
    </location>
</feature>
<dbReference type="SUPFAM" id="SSF50044">
    <property type="entry name" value="SH3-domain"/>
    <property type="match status" value="1"/>
</dbReference>
<dbReference type="VEuPathDB" id="FungiDB:T551_00634"/>
<dbReference type="eggNOG" id="ENOG502RZ32">
    <property type="taxonomic scope" value="Eukaryota"/>
</dbReference>
<comment type="caution">
    <text evidence="5">The sequence shown here is derived from an EMBL/GenBank/DDBJ whole genome shotgun (WGS) entry which is preliminary data.</text>
</comment>
<dbReference type="GeneID" id="28939155"/>
<dbReference type="RefSeq" id="XP_018230643.1">
    <property type="nucleotide sequence ID" value="XM_018372900.1"/>
</dbReference>
<keyword evidence="1 2" id="KW-0728">SH3 domain</keyword>
<dbReference type="STRING" id="1408657.A0A0W4ZU82"/>
<dbReference type="Gene3D" id="2.30.30.40">
    <property type="entry name" value="SH3 Domains"/>
    <property type="match status" value="1"/>
</dbReference>
<dbReference type="AlphaFoldDB" id="A0A0W4ZU82"/>
<protein>
    <recommendedName>
        <fullName evidence="4">SH3 domain-containing protein</fullName>
    </recommendedName>
</protein>
<reference evidence="6" key="1">
    <citation type="journal article" date="2016" name="Nat. Commun.">
        <title>Genome analysis of three Pneumocystis species reveals adaptation mechanisms to life exclusively in mammalian hosts.</title>
        <authorList>
            <person name="Ma L."/>
            <person name="Chen Z."/>
            <person name="Huang D.W."/>
            <person name="Kutty G."/>
            <person name="Ishihara M."/>
            <person name="Wang H."/>
            <person name="Abouelleil A."/>
            <person name="Bishop L."/>
            <person name="Davey E."/>
            <person name="Deng R."/>
            <person name="Deng X."/>
            <person name="Fan L."/>
            <person name="Fantoni G."/>
            <person name="Fitzgerald M."/>
            <person name="Gogineni E."/>
            <person name="Goldberg J.M."/>
            <person name="Handley G."/>
            <person name="Hu X."/>
            <person name="Huber C."/>
            <person name="Jiao X."/>
            <person name="Jones K."/>
            <person name="Levin J.Z."/>
            <person name="Liu Y."/>
            <person name="Macdonald P."/>
            <person name="Melnikov A."/>
            <person name="Raley C."/>
            <person name="Sassi M."/>
            <person name="Sherman B.T."/>
            <person name="Song X."/>
            <person name="Sykes S."/>
            <person name="Tran B."/>
            <person name="Walsh L."/>
            <person name="Xia Y."/>
            <person name="Yang J."/>
            <person name="Young S."/>
            <person name="Zeng Q."/>
            <person name="Zheng X."/>
            <person name="Stephens R."/>
            <person name="Nusbaum C."/>
            <person name="Birren B.W."/>
            <person name="Azadi P."/>
            <person name="Lempicki R.A."/>
            <person name="Cuomo C.A."/>
            <person name="Kovacs J.A."/>
        </authorList>
    </citation>
    <scope>NUCLEOTIDE SEQUENCE [LARGE SCALE GENOMIC DNA]</scope>
    <source>
        <strain evidence="6">RU7</strain>
    </source>
</reference>
<dbReference type="Pfam" id="PF00018">
    <property type="entry name" value="SH3_1"/>
    <property type="match status" value="1"/>
</dbReference>
<keyword evidence="6" id="KW-1185">Reference proteome</keyword>
<evidence type="ECO:0000256" key="3">
    <source>
        <dbReference type="SAM" id="MobiDB-lite"/>
    </source>
</evidence>
<accession>A0A0W4ZU82</accession>